<dbReference type="InterPro" id="IPR051571">
    <property type="entry name" value="N-CoR_corepressor"/>
</dbReference>
<evidence type="ECO:0000256" key="1">
    <source>
        <dbReference type="ARBA" id="ARBA00010097"/>
    </source>
</evidence>
<feature type="compositionally biased region" description="Polar residues" evidence="3">
    <location>
        <begin position="134"/>
        <end position="152"/>
    </location>
</feature>
<feature type="compositionally biased region" description="Low complexity" evidence="3">
    <location>
        <begin position="1315"/>
        <end position="1326"/>
    </location>
</feature>
<feature type="compositionally biased region" description="Polar residues" evidence="3">
    <location>
        <begin position="1680"/>
        <end position="1691"/>
    </location>
</feature>
<feature type="compositionally biased region" description="Polar residues" evidence="3">
    <location>
        <begin position="1998"/>
        <end position="2012"/>
    </location>
</feature>
<feature type="compositionally biased region" description="Basic residues" evidence="3">
    <location>
        <begin position="2331"/>
        <end position="2344"/>
    </location>
</feature>
<feature type="compositionally biased region" description="Basic and acidic residues" evidence="3">
    <location>
        <begin position="1134"/>
        <end position="1144"/>
    </location>
</feature>
<dbReference type="Pfam" id="PF15784">
    <property type="entry name" value="GPS2_interact"/>
    <property type="match status" value="1"/>
</dbReference>
<dbReference type="CDD" id="cd00167">
    <property type="entry name" value="SANT"/>
    <property type="match status" value="1"/>
</dbReference>
<feature type="compositionally biased region" description="Low complexity" evidence="3">
    <location>
        <begin position="2064"/>
        <end position="2090"/>
    </location>
</feature>
<dbReference type="Gene3D" id="1.20.5.430">
    <property type="match status" value="1"/>
</dbReference>
<evidence type="ECO:0008006" key="9">
    <source>
        <dbReference type="Google" id="ProtNLM"/>
    </source>
</evidence>
<feature type="region of interest" description="Disordered" evidence="3">
    <location>
        <begin position="1582"/>
        <end position="1786"/>
    </location>
</feature>
<feature type="compositionally biased region" description="Polar residues" evidence="3">
    <location>
        <begin position="1373"/>
        <end position="1397"/>
    </location>
</feature>
<dbReference type="GO" id="GO:0005654">
    <property type="term" value="C:nucleoplasm"/>
    <property type="evidence" value="ECO:0007669"/>
    <property type="project" value="UniProtKB-ARBA"/>
</dbReference>
<feature type="compositionally biased region" description="Basic and acidic residues" evidence="3">
    <location>
        <begin position="1717"/>
        <end position="1734"/>
    </location>
</feature>
<keyword evidence="2" id="KW-0175">Coiled coil</keyword>
<dbReference type="Gene3D" id="1.20.58.1880">
    <property type="match status" value="1"/>
</dbReference>
<dbReference type="InterPro" id="IPR017884">
    <property type="entry name" value="SANT_dom"/>
</dbReference>
<evidence type="ECO:0000313" key="7">
    <source>
        <dbReference type="EMBL" id="KAK3589149.1"/>
    </source>
</evidence>
<feature type="compositionally biased region" description="Polar residues" evidence="3">
    <location>
        <begin position="1699"/>
        <end position="1716"/>
    </location>
</feature>
<feature type="compositionally biased region" description="Basic and acidic residues" evidence="3">
    <location>
        <begin position="1216"/>
        <end position="1240"/>
    </location>
</feature>
<dbReference type="PROSITE" id="PS50090">
    <property type="entry name" value="MYB_LIKE"/>
    <property type="match status" value="1"/>
</dbReference>
<feature type="compositionally biased region" description="Polar residues" evidence="3">
    <location>
        <begin position="1637"/>
        <end position="1646"/>
    </location>
</feature>
<feature type="domain" description="Myb-like" evidence="4">
    <location>
        <begin position="751"/>
        <end position="801"/>
    </location>
</feature>
<sequence>MSNRPSGDRGPGGSPHDAGASPYKRPRPQSPSATIQRSGTYVYSTQDPRYSGMHASQASTVPTSYSLYTPHYPTQPEHVRDYGRLSRNDEQLLQQYKRRPTLLQEYHHGHTSNVDRSRYGPADPGYSQRFHQDNMGNLQSHQGTPLASSSTDLGGPQTPKRPRLAIDRPDLTQPLRIDTKEAEPKREPAYNPQVEAISPTLPPEETNKASKVKDDLLQGISRFDREIGIVEQQIIKLNRKQQQLEEEAARPPEEKPVIPDLPVPETKHLQSIAQIIYAENRKKAEEAHSIFAKLGPKIELPLYNQPSDTAIYHENKKKFQTFKKSLILFFKRRHQARKIRERYLTERYDQLMQVWIKKIEKAENNPKKKTKDARLREYFEKVFPEIKKSREEKERFSRVGSRSGMGVYARSEAEFEQIMDGLHEQEEEDKKMRSYAVIPPMMLDARQRKLRFINNNGFIEDPMEEYKERKHINCWSIHEKQIFKEKYLQHPKNFALIATYLDKKTTADCVQFYYQTKKSENYKQLLRKQNAKKKRQLAKSQARAQEEVVEGTSSSSVQEPMTTQTSAEGDAGDKTTDNVVSTSIGGDVVIKKEEKEEDMAADESSDDNESRDTEVGGSHQCALCKTVLEDFVLSRPLNKSNCETYGLNEADLRPDMRVCTSCRCKSVRRRYTTCPVPTCKTPRRRVKRLRPLPQKWVELPAEIKDPIMQELQLTDDLNKCCSACFNRIARKLGTNPHTNEPVVSLVQEPPEEVTETSRWTEEEMEVAQRGLRDHGKDWSAIASMVGTKSEAQCKNFYFNYKKKLNLEAVVQEHKDKEEDKRTVSICESVASTATVPSEGEDNSSNDEDNADSDDSGTASAPSPRPLQIEDQDEKGDENQTGAGDMGNQSGDLAENLASKKPLSASQGSLRSIPDNDSSATMSADEAPAPHHDRNSQSGLYTSIGPTETRVTSPHTSGIPMPGARQFQGSSASLGQVQSVDQSQPMGSQSSSRPGSRPGSAYGSGHQGQSPSSRPSSRPSSHEVPIMKDQGQSQMGVIDFSHASSGYSQFPTMSSREAMQQPLRPSSSLSEPGMRVMSPHAGGTQGYNAPGPRNLSPQPQMNAFQATDKKHSKATCVRDLIHTAIERNLSQNNDRTTEAASEQRQRAVTSEPVYPVRSGGLLSSQFLPQDLRKREPSRASPYPADYQRGSPYLTGTRGPDARDLAVSRPNQEYEVQDLSRRSQDLDKGPHGYKGDPRDFHSQPKSGESFTRQMEEAQNMSKIGTIVTPPPAHSHRPTLYGTGDALALKSRTPEGHDKQMLMYSGAGDRQSPAIRVSTPSTSPYSIITQGDPQSRQLGPKVGIPGPPPLISRGSSPKHPRSPPGGPHLPPPSGSITHGTPVSHPATTSAPSSVSRQAYESTHGPRLQYHGSITQGTPVRDAHGAGRGLQMSTEGMAVRMPYMRILEPGQIPPGGHAQMYEQQILADQKRLAEQQHQQLRMSQANSVSGPSGHYSQYAYNTAESYSNNSTKQTIINDFVTARQMRIQTSPTEKDPRNSPRGKEMGAAPTQKVYPPQVVDPRLVHTIHPFVTSSGVVLGQNQMVQQGDSRMMGSSRVSPRPSQPHNTNTSPRDEKNSWMMGPRASLAPSSGIHPGHIPYQVPTSRPSITEGTGRPSVITDTPPTSSDDRYNHPPDSSGAHRGQSPRQGYSLSIPQSVEVHRQSPGNTNYPQHYQSLTSAQDRGHWERDQIDQRSRYEPRMMGQSGREYDREWTTDKPKDIMSLQYQKTRPEPPTSAPGGTASESSRKSPKMQIDAAFLHALAPDVRLIQPVKSGDTTRTKHHLTAANLIDAIIVHQINQSPDCPKPDPSESITARLAASSPSNRQSSEDNVTTSKATEKKSPTASQPAGKKRWITPASSTSSSPSSTPLPTSSKPEQEREQSTYGASTGTGQSGFSTAADSSSKTVISEATGRSRQMMTLGDHINSIILLDYEKKSTSEEKSSFSNLLNKINVAEEEEKNNSSKPLQDIPSSSQGISSAHHTPSSGSSRTVSPKGDIQADSARSRPQPGGGVSSYSHLGHKRWKMIQESEQASSSAQGSEDSSSEVVSQSSHSGLSEEHGHRSIQGQDSDHHMIKPDQSYSPKGKRHAASMEPISPPGQADSSSTTMQGSSGDPKGTISMGPRRFQNQPPDVSVSPLLYVRNKIEECLQDEDNRMTSGQQHSQHSRMSHLQIPQQQQQQQQIHGQRTQTPASSQMGGQRDPSPGVLPKQPRQLDMYLGSMESHLSSSGQSKPDPSASPTSSSQTSPDQRQSPADQEEDSSKMMNSHQKAQPHSQSHSPVPLGDHGSNGGQGAQHPHAHGKKRMITRQRVRYDPDNSGVKITLATTTREHQPKGAPSLMPETQRASTSSDKKGPKSLYDFPDSPDDDNILRRPPSSYMALNSTTRSPRRGVVDSTDSRSMRSSADETSRGQEGSAENSGDLLDSQGREATSFERDNEAQGVERYGASRDEHSVDTSYMDPSGPKSNRGGSRKQSNEIDDGSNISHTSADSTDRLVVDDIDSSSTTGDVSSGSQLLRRGSKSSRDSEGSTDFTTALDHVSQSQQADSSMHSLSGHSHRSRSPRSSESHFPHSSSDLPTSMASSIQSSSGLGYSSRGRQNSRMAADSESGQESRDTDSYPLLSSQYETLSEEEEL</sequence>
<proteinExistence type="inferred from homology"/>
<feature type="region of interest" description="Disordered" evidence="3">
    <location>
        <begin position="1991"/>
        <end position="2173"/>
    </location>
</feature>
<feature type="region of interest" description="Disordered" evidence="3">
    <location>
        <begin position="813"/>
        <end position="1248"/>
    </location>
</feature>
<dbReference type="Proteomes" id="UP001195483">
    <property type="component" value="Unassembled WGS sequence"/>
</dbReference>
<dbReference type="Gene3D" id="1.10.10.60">
    <property type="entry name" value="Homeodomain-like"/>
    <property type="match status" value="1"/>
</dbReference>
<dbReference type="GO" id="GO:0032991">
    <property type="term" value="C:protein-containing complex"/>
    <property type="evidence" value="ECO:0007669"/>
    <property type="project" value="UniProtKB-ARBA"/>
</dbReference>
<dbReference type="GO" id="GO:0006357">
    <property type="term" value="P:regulation of transcription by RNA polymerase II"/>
    <property type="evidence" value="ECO:0007669"/>
    <property type="project" value="TreeGrafter"/>
</dbReference>
<feature type="region of interest" description="Disordered" evidence="3">
    <location>
        <begin position="243"/>
        <end position="262"/>
    </location>
</feature>
<feature type="compositionally biased region" description="Low complexity" evidence="3">
    <location>
        <begin position="2536"/>
        <end position="2547"/>
    </location>
</feature>
<feature type="compositionally biased region" description="Polar residues" evidence="3">
    <location>
        <begin position="903"/>
        <end position="921"/>
    </location>
</feature>
<accession>A0AAE0SC31</accession>
<feature type="compositionally biased region" description="Low complexity" evidence="3">
    <location>
        <begin position="1891"/>
        <end position="1909"/>
    </location>
</feature>
<feature type="compositionally biased region" description="Low complexity" evidence="3">
    <location>
        <begin position="2013"/>
        <end position="2024"/>
    </location>
</feature>
<feature type="compositionally biased region" description="Basic and acidic residues" evidence="3">
    <location>
        <begin position="247"/>
        <end position="257"/>
    </location>
</feature>
<feature type="domain" description="SANT" evidence="5">
    <location>
        <begin position="475"/>
        <end position="521"/>
    </location>
</feature>
<feature type="compositionally biased region" description="Pro residues" evidence="3">
    <location>
        <begin position="1359"/>
        <end position="1370"/>
    </location>
</feature>
<dbReference type="GO" id="GO:0000785">
    <property type="term" value="C:chromatin"/>
    <property type="evidence" value="ECO:0007669"/>
    <property type="project" value="TreeGrafter"/>
</dbReference>
<feature type="compositionally biased region" description="Polar residues" evidence="3">
    <location>
        <begin position="2563"/>
        <end position="2580"/>
    </location>
</feature>
<feature type="compositionally biased region" description="Basic and acidic residues" evidence="3">
    <location>
        <begin position="105"/>
        <end position="118"/>
    </location>
</feature>
<feature type="compositionally biased region" description="Basic and acidic residues" evidence="3">
    <location>
        <begin position="1528"/>
        <end position="1540"/>
    </location>
</feature>
<feature type="compositionally biased region" description="Low complexity" evidence="3">
    <location>
        <begin position="981"/>
        <end position="1018"/>
    </location>
</feature>
<feature type="compositionally biased region" description="Polar residues" evidence="3">
    <location>
        <begin position="1094"/>
        <end position="1104"/>
    </location>
</feature>
<feature type="compositionally biased region" description="Basic and acidic residues" evidence="3">
    <location>
        <begin position="813"/>
        <end position="822"/>
    </location>
</feature>
<dbReference type="PANTHER" id="PTHR13992:SF39">
    <property type="entry name" value="SMRTER, ISOFORM G"/>
    <property type="match status" value="1"/>
</dbReference>
<feature type="region of interest" description="Disordered" evidence="3">
    <location>
        <begin position="1"/>
        <end position="60"/>
    </location>
</feature>
<feature type="compositionally biased region" description="Acidic residues" evidence="3">
    <location>
        <begin position="595"/>
        <end position="607"/>
    </location>
</feature>
<protein>
    <recommendedName>
        <fullName evidence="9">Nuclear receptor corepressor 1</fullName>
    </recommendedName>
</protein>
<dbReference type="PROSITE" id="PS51294">
    <property type="entry name" value="HTH_MYB"/>
    <property type="match status" value="1"/>
</dbReference>
<feature type="compositionally biased region" description="Polar residues" evidence="3">
    <location>
        <begin position="935"/>
        <end position="955"/>
    </location>
</feature>
<comment type="caution">
    <text evidence="7">The sequence shown here is derived from an EMBL/GenBank/DDBJ whole genome shotgun (WGS) entry which is preliminary data.</text>
</comment>
<feature type="region of interest" description="Disordered" evidence="3">
    <location>
        <begin position="103"/>
        <end position="209"/>
    </location>
</feature>
<organism evidence="7 8">
    <name type="scientific">Potamilus streckersoni</name>
    <dbReference type="NCBI Taxonomy" id="2493646"/>
    <lineage>
        <taxon>Eukaryota</taxon>
        <taxon>Metazoa</taxon>
        <taxon>Spiralia</taxon>
        <taxon>Lophotrochozoa</taxon>
        <taxon>Mollusca</taxon>
        <taxon>Bivalvia</taxon>
        <taxon>Autobranchia</taxon>
        <taxon>Heteroconchia</taxon>
        <taxon>Palaeoheterodonta</taxon>
        <taxon>Unionida</taxon>
        <taxon>Unionoidea</taxon>
        <taxon>Unionidae</taxon>
        <taxon>Ambleminae</taxon>
        <taxon>Lampsilini</taxon>
        <taxon>Potamilus</taxon>
    </lineage>
</organism>
<evidence type="ECO:0000259" key="5">
    <source>
        <dbReference type="PROSITE" id="PS51293"/>
    </source>
</evidence>
<evidence type="ECO:0000259" key="4">
    <source>
        <dbReference type="PROSITE" id="PS50090"/>
    </source>
</evidence>
<feature type="compositionally biased region" description="Polar residues" evidence="3">
    <location>
        <begin position="30"/>
        <end position="60"/>
    </location>
</feature>
<reference evidence="7" key="1">
    <citation type="journal article" date="2021" name="Genome Biol. Evol.">
        <title>A High-Quality Reference Genome for a Parasitic Bivalve with Doubly Uniparental Inheritance (Bivalvia: Unionida).</title>
        <authorList>
            <person name="Smith C.H."/>
        </authorList>
    </citation>
    <scope>NUCLEOTIDE SEQUENCE</scope>
    <source>
        <strain evidence="7">CHS0354</strain>
    </source>
</reference>
<dbReference type="Pfam" id="PF00249">
    <property type="entry name" value="Myb_DNA-binding"/>
    <property type="match status" value="1"/>
</dbReference>
<feature type="region of interest" description="Disordered" evidence="3">
    <location>
        <begin position="1302"/>
        <end position="1424"/>
    </location>
</feature>
<feature type="compositionally biased region" description="Polar residues" evidence="3">
    <location>
        <begin position="878"/>
        <end position="890"/>
    </location>
</feature>
<feature type="region of interest" description="Disordered" evidence="3">
    <location>
        <begin position="533"/>
        <end position="615"/>
    </location>
</feature>
<evidence type="ECO:0000259" key="6">
    <source>
        <dbReference type="PROSITE" id="PS51294"/>
    </source>
</evidence>
<feature type="compositionally biased region" description="Polar residues" evidence="3">
    <location>
        <begin position="1918"/>
        <end position="1953"/>
    </location>
</feature>
<feature type="region of interest" description="Disordered" evidence="3">
    <location>
        <begin position="1835"/>
        <end position="1956"/>
    </location>
</feature>
<dbReference type="PANTHER" id="PTHR13992">
    <property type="entry name" value="NUCLEAR RECEPTOR CO-REPRESSOR RELATED NCOR"/>
    <property type="match status" value="1"/>
</dbReference>
<dbReference type="InterPro" id="IPR017930">
    <property type="entry name" value="Myb_dom"/>
</dbReference>
<keyword evidence="8" id="KW-1185">Reference proteome</keyword>
<name>A0AAE0SC31_9BIVA</name>
<evidence type="ECO:0000256" key="3">
    <source>
        <dbReference type="SAM" id="MobiDB-lite"/>
    </source>
</evidence>
<dbReference type="InterPro" id="IPR031557">
    <property type="entry name" value="N-CoR_GPS2_interact"/>
</dbReference>
<feature type="region of interest" description="Disordered" evidence="3">
    <location>
        <begin position="2185"/>
        <end position="2668"/>
    </location>
</feature>
<feature type="domain" description="SANT" evidence="5">
    <location>
        <begin position="754"/>
        <end position="805"/>
    </location>
</feature>
<feature type="compositionally biased region" description="Basic and acidic residues" evidence="3">
    <location>
        <begin position="177"/>
        <end position="188"/>
    </location>
</feature>
<evidence type="ECO:0000313" key="8">
    <source>
        <dbReference type="Proteomes" id="UP001195483"/>
    </source>
</evidence>
<evidence type="ECO:0000256" key="2">
    <source>
        <dbReference type="ARBA" id="ARBA00023054"/>
    </source>
</evidence>
<dbReference type="EMBL" id="JAEAOA010001049">
    <property type="protein sequence ID" value="KAK3589149.1"/>
    <property type="molecule type" value="Genomic_DNA"/>
</dbReference>
<feature type="compositionally biased region" description="Polar residues" evidence="3">
    <location>
        <begin position="2218"/>
        <end position="2232"/>
    </location>
</feature>
<feature type="compositionally biased region" description="Polar residues" evidence="3">
    <location>
        <begin position="1855"/>
        <end position="1871"/>
    </location>
</feature>
<feature type="compositionally biased region" description="Low complexity" evidence="3">
    <location>
        <begin position="550"/>
        <end position="559"/>
    </location>
</feature>
<reference evidence="7" key="2">
    <citation type="journal article" date="2021" name="Genome Biol. Evol.">
        <title>Developing a high-quality reference genome for a parasitic bivalve with doubly uniparental inheritance (Bivalvia: Unionida).</title>
        <authorList>
            <person name="Smith C.H."/>
        </authorList>
    </citation>
    <scope>NUCLEOTIDE SEQUENCE</scope>
    <source>
        <strain evidence="7">CHS0354</strain>
        <tissue evidence="7">Mantle</tissue>
    </source>
</reference>
<feature type="compositionally biased region" description="Basic and acidic residues" evidence="3">
    <location>
        <begin position="1742"/>
        <end position="1755"/>
    </location>
</feature>
<dbReference type="SMART" id="SM00717">
    <property type="entry name" value="SANT"/>
    <property type="match status" value="2"/>
</dbReference>
<dbReference type="InterPro" id="IPR001005">
    <property type="entry name" value="SANT/Myb"/>
</dbReference>
<feature type="compositionally biased region" description="Polar residues" evidence="3">
    <location>
        <begin position="2136"/>
        <end position="2147"/>
    </location>
</feature>
<feature type="compositionally biased region" description="Low complexity" evidence="3">
    <location>
        <begin position="2266"/>
        <end position="2288"/>
    </location>
</feature>
<dbReference type="InterPro" id="IPR009057">
    <property type="entry name" value="Homeodomain-like_sf"/>
</dbReference>
<feature type="compositionally biased region" description="Low complexity" evidence="3">
    <location>
        <begin position="2604"/>
        <end position="2630"/>
    </location>
</feature>
<dbReference type="SUPFAM" id="SSF46689">
    <property type="entry name" value="Homeodomain-like"/>
    <property type="match status" value="2"/>
</dbReference>
<feature type="compositionally biased region" description="Basic and acidic residues" evidence="3">
    <location>
        <begin position="2430"/>
        <end position="2444"/>
    </location>
</feature>
<reference evidence="7" key="3">
    <citation type="submission" date="2023-05" db="EMBL/GenBank/DDBJ databases">
        <authorList>
            <person name="Smith C.H."/>
        </authorList>
    </citation>
    <scope>NUCLEOTIDE SEQUENCE</scope>
    <source>
        <strain evidence="7">CHS0354</strain>
        <tissue evidence="7">Mantle</tissue>
    </source>
</reference>
<dbReference type="FunFam" id="1.10.10.60:FF:000026">
    <property type="entry name" value="Nuclear receptor corepressor 2 isoform 1"/>
    <property type="match status" value="1"/>
</dbReference>
<dbReference type="PROSITE" id="PS51293">
    <property type="entry name" value="SANT"/>
    <property type="match status" value="2"/>
</dbReference>
<feature type="domain" description="HTH myb-type" evidence="6">
    <location>
        <begin position="758"/>
        <end position="805"/>
    </location>
</feature>
<comment type="similarity">
    <text evidence="1">Belongs to the N-CoR nuclear receptor corepressors family.</text>
</comment>
<gene>
    <name evidence="7" type="ORF">CHS0354_017117</name>
</gene>
<feature type="compositionally biased region" description="Polar residues" evidence="3">
    <location>
        <begin position="966"/>
        <end position="980"/>
    </location>
</feature>
<feature type="compositionally biased region" description="Acidic residues" evidence="3">
    <location>
        <begin position="838"/>
        <end position="854"/>
    </location>
</feature>
<feature type="region of interest" description="Disordered" evidence="3">
    <location>
        <begin position="1523"/>
        <end position="1547"/>
    </location>
</feature>
<feature type="compositionally biased region" description="Polar residues" evidence="3">
    <location>
        <begin position="2498"/>
        <end position="2507"/>
    </location>
</feature>
<feature type="compositionally biased region" description="Polar residues" evidence="3">
    <location>
        <begin position="2297"/>
        <end position="2313"/>
    </location>
</feature>
<feature type="compositionally biased region" description="Polar residues" evidence="3">
    <location>
        <begin position="1041"/>
        <end position="1069"/>
    </location>
</feature>